<evidence type="ECO:0000313" key="4">
    <source>
        <dbReference type="EMBL" id="AQS88034.1"/>
    </source>
</evidence>
<evidence type="ECO:0000256" key="2">
    <source>
        <dbReference type="ARBA" id="ARBA00011741"/>
    </source>
</evidence>
<sequence length="91" mass="10235">MTLDANATPRFTRGHRLRHDTTRDVWLIQAPEKAFVADPIAAAVLQRVDGERSIATIVDDLARVYQAPRETIERDVLTLLADLTDKRVLIA</sequence>
<proteinExistence type="predicted"/>
<dbReference type="KEGG" id="nch:A0U93_08855"/>
<evidence type="ECO:0000256" key="1">
    <source>
        <dbReference type="ARBA" id="ARBA00004886"/>
    </source>
</evidence>
<keyword evidence="5" id="KW-1185">Reference proteome</keyword>
<dbReference type="NCBIfam" id="TIGR03859">
    <property type="entry name" value="PQQ_PqqD"/>
    <property type="match status" value="1"/>
</dbReference>
<organism evidence="4 5">
    <name type="scientific">Neoasaia chiangmaiensis</name>
    <dbReference type="NCBI Taxonomy" id="320497"/>
    <lineage>
        <taxon>Bacteria</taxon>
        <taxon>Pseudomonadati</taxon>
        <taxon>Pseudomonadota</taxon>
        <taxon>Alphaproteobacteria</taxon>
        <taxon>Acetobacterales</taxon>
        <taxon>Acetobacteraceae</taxon>
        <taxon>Neoasaia</taxon>
    </lineage>
</organism>
<dbReference type="GO" id="GO:0018189">
    <property type="term" value="P:pyrroloquinoline quinone biosynthetic process"/>
    <property type="evidence" value="ECO:0007669"/>
    <property type="project" value="UniProtKB-UniPathway"/>
</dbReference>
<dbReference type="InterPro" id="IPR008792">
    <property type="entry name" value="PQQD"/>
</dbReference>
<keyword evidence="3" id="KW-0884">PQQ biosynthesis</keyword>
<gene>
    <name evidence="4" type="ORF">A0U93_08855</name>
</gene>
<comment type="pathway">
    <text evidence="1">Cofactor biosynthesis; pyrroloquinoline quinone biosynthesis.</text>
</comment>
<evidence type="ECO:0000313" key="5">
    <source>
        <dbReference type="Proteomes" id="UP000188604"/>
    </source>
</evidence>
<dbReference type="GO" id="GO:0048038">
    <property type="term" value="F:quinone binding"/>
    <property type="evidence" value="ECO:0007669"/>
    <property type="project" value="InterPro"/>
</dbReference>
<dbReference type="InterPro" id="IPR041881">
    <property type="entry name" value="PqqD_sf"/>
</dbReference>
<dbReference type="Proteomes" id="UP000188604">
    <property type="component" value="Chromosome"/>
</dbReference>
<dbReference type="UniPathway" id="UPA00539"/>
<dbReference type="STRING" id="320497.A0U93_08855"/>
<name>A0A1U9KQB9_9PROT</name>
<dbReference type="EMBL" id="CP014691">
    <property type="protein sequence ID" value="AQS88034.1"/>
    <property type="molecule type" value="Genomic_DNA"/>
</dbReference>
<evidence type="ECO:0000256" key="3">
    <source>
        <dbReference type="ARBA" id="ARBA00022905"/>
    </source>
</evidence>
<accession>A0A1U9KQB9</accession>
<dbReference type="InterPro" id="IPR022479">
    <property type="entry name" value="PqqD_bac"/>
</dbReference>
<protein>
    <submittedName>
        <fullName evidence="4">Pyrroloquinoline quinone biosynthesis protein PqqD</fullName>
    </submittedName>
</protein>
<dbReference type="Gene3D" id="1.10.10.1150">
    <property type="entry name" value="Coenzyme PQQ synthesis protein D (PqqD)"/>
    <property type="match status" value="1"/>
</dbReference>
<dbReference type="RefSeq" id="WP_077807049.1">
    <property type="nucleotide sequence ID" value="NZ_BJXS01000007.1"/>
</dbReference>
<dbReference type="OrthoDB" id="7995890at2"/>
<reference evidence="4 5" key="1">
    <citation type="submission" date="2016-03" db="EMBL/GenBank/DDBJ databases">
        <title>Acetic acid bacteria sequencing.</title>
        <authorList>
            <person name="Brandt J."/>
            <person name="Jakob F."/>
            <person name="Vogel R.F."/>
        </authorList>
    </citation>
    <scope>NUCLEOTIDE SEQUENCE [LARGE SCALE GENOMIC DNA]</scope>
    <source>
        <strain evidence="4 5">NBRC 101099</strain>
    </source>
</reference>
<dbReference type="Pfam" id="PF05402">
    <property type="entry name" value="PqqD"/>
    <property type="match status" value="1"/>
</dbReference>
<dbReference type="AlphaFoldDB" id="A0A1U9KQB9"/>
<comment type="subunit">
    <text evidence="2">Monomer. Interacts with PqqE.</text>
</comment>